<proteinExistence type="inferred from homology"/>
<keyword evidence="4" id="KW-0547">Nucleotide-binding</keyword>
<name>A0AAQ3URS5_PASNO</name>
<dbReference type="GO" id="GO:0002758">
    <property type="term" value="P:innate immune response-activating signaling pathway"/>
    <property type="evidence" value="ECO:0007669"/>
    <property type="project" value="UniProtKB-ARBA"/>
</dbReference>
<keyword evidence="12" id="KW-1185">Reference proteome</keyword>
<dbReference type="InterPro" id="IPR002182">
    <property type="entry name" value="NB-ARC"/>
</dbReference>
<dbReference type="Gene3D" id="1.10.8.430">
    <property type="entry name" value="Helical domain of apoptotic protease-activating factors"/>
    <property type="match status" value="1"/>
</dbReference>
<dbReference type="InterPro" id="IPR032675">
    <property type="entry name" value="LRR_dom_sf"/>
</dbReference>
<dbReference type="EMBL" id="CP144753">
    <property type="protein sequence ID" value="WVZ94937.1"/>
    <property type="molecule type" value="Genomic_DNA"/>
</dbReference>
<dbReference type="AlphaFoldDB" id="A0AAQ3URS5"/>
<dbReference type="InterPro" id="IPR036388">
    <property type="entry name" value="WH-like_DNA-bd_sf"/>
</dbReference>
<dbReference type="Proteomes" id="UP001341281">
    <property type="component" value="Chromosome 09"/>
</dbReference>
<feature type="domain" description="Disease resistance protein winged helix" evidence="9">
    <location>
        <begin position="430"/>
        <end position="509"/>
    </location>
</feature>
<feature type="domain" description="NB-ARC" evidence="7">
    <location>
        <begin position="182"/>
        <end position="323"/>
    </location>
</feature>
<keyword evidence="5" id="KW-0611">Plant defense</keyword>
<dbReference type="GO" id="GO:0009626">
    <property type="term" value="P:plant-type hypersensitive response"/>
    <property type="evidence" value="ECO:0007669"/>
    <property type="project" value="UniProtKB-ARBA"/>
</dbReference>
<dbReference type="GO" id="GO:0005524">
    <property type="term" value="F:ATP binding"/>
    <property type="evidence" value="ECO:0007669"/>
    <property type="project" value="UniProtKB-KW"/>
</dbReference>
<protein>
    <submittedName>
        <fullName evidence="11">Uncharacterized protein</fullName>
    </submittedName>
</protein>
<accession>A0AAQ3URS5</accession>
<organism evidence="11 12">
    <name type="scientific">Paspalum notatum var. saurae</name>
    <dbReference type="NCBI Taxonomy" id="547442"/>
    <lineage>
        <taxon>Eukaryota</taxon>
        <taxon>Viridiplantae</taxon>
        <taxon>Streptophyta</taxon>
        <taxon>Embryophyta</taxon>
        <taxon>Tracheophyta</taxon>
        <taxon>Spermatophyta</taxon>
        <taxon>Magnoliopsida</taxon>
        <taxon>Liliopsida</taxon>
        <taxon>Poales</taxon>
        <taxon>Poaceae</taxon>
        <taxon>PACMAD clade</taxon>
        <taxon>Panicoideae</taxon>
        <taxon>Andropogonodae</taxon>
        <taxon>Paspaleae</taxon>
        <taxon>Paspalinae</taxon>
        <taxon>Paspalum</taxon>
    </lineage>
</organism>
<reference evidence="11 12" key="1">
    <citation type="submission" date="2024-02" db="EMBL/GenBank/DDBJ databases">
        <title>High-quality chromosome-scale genome assembly of Pensacola bahiagrass (Paspalum notatum Flugge var. saurae).</title>
        <authorList>
            <person name="Vega J.M."/>
            <person name="Podio M."/>
            <person name="Orjuela J."/>
            <person name="Siena L.A."/>
            <person name="Pessino S.C."/>
            <person name="Combes M.C."/>
            <person name="Mariac C."/>
            <person name="Albertini E."/>
            <person name="Pupilli F."/>
            <person name="Ortiz J.P.A."/>
            <person name="Leblanc O."/>
        </authorList>
    </citation>
    <scope>NUCLEOTIDE SEQUENCE [LARGE SCALE GENOMIC DNA]</scope>
    <source>
        <strain evidence="11">R1</strain>
        <tissue evidence="11">Leaf</tissue>
    </source>
</reference>
<dbReference type="SUPFAM" id="SSF52058">
    <property type="entry name" value="L domain-like"/>
    <property type="match status" value="1"/>
</dbReference>
<evidence type="ECO:0000256" key="5">
    <source>
        <dbReference type="ARBA" id="ARBA00022821"/>
    </source>
</evidence>
<dbReference type="FunFam" id="1.10.10.10:FF:000322">
    <property type="entry name" value="Probable disease resistance protein At1g63360"/>
    <property type="match status" value="1"/>
</dbReference>
<comment type="similarity">
    <text evidence="1">Belongs to the disease resistance NB-LRR family.</text>
</comment>
<keyword evidence="2" id="KW-0433">Leucine-rich repeat</keyword>
<keyword evidence="6" id="KW-0067">ATP-binding</keyword>
<keyword evidence="3" id="KW-0677">Repeat</keyword>
<dbReference type="Gene3D" id="1.20.5.4130">
    <property type="match status" value="1"/>
</dbReference>
<dbReference type="PRINTS" id="PR00364">
    <property type="entry name" value="DISEASERSIST"/>
</dbReference>
<evidence type="ECO:0000259" key="10">
    <source>
        <dbReference type="Pfam" id="PF25019"/>
    </source>
</evidence>
<dbReference type="GO" id="GO:0042742">
    <property type="term" value="P:defense response to bacterium"/>
    <property type="evidence" value="ECO:0007669"/>
    <property type="project" value="UniProtKB-ARBA"/>
</dbReference>
<dbReference type="Gene3D" id="3.40.50.300">
    <property type="entry name" value="P-loop containing nucleotide triphosphate hydrolases"/>
    <property type="match status" value="1"/>
</dbReference>
<evidence type="ECO:0000256" key="6">
    <source>
        <dbReference type="ARBA" id="ARBA00022840"/>
    </source>
</evidence>
<dbReference type="PANTHER" id="PTHR36766:SF55">
    <property type="entry name" value="OS11G0492900 PROTEIN"/>
    <property type="match status" value="1"/>
</dbReference>
<evidence type="ECO:0000256" key="1">
    <source>
        <dbReference type="ARBA" id="ARBA00008894"/>
    </source>
</evidence>
<feature type="domain" description="Disease resistance N-terminal" evidence="8">
    <location>
        <begin position="14"/>
        <end position="102"/>
    </location>
</feature>
<evidence type="ECO:0000313" key="11">
    <source>
        <dbReference type="EMBL" id="WVZ94937.1"/>
    </source>
</evidence>
<dbReference type="InterPro" id="IPR041118">
    <property type="entry name" value="Rx_N"/>
</dbReference>
<dbReference type="PROSITE" id="PS51450">
    <property type="entry name" value="LRR"/>
    <property type="match status" value="1"/>
</dbReference>
<evidence type="ECO:0000256" key="3">
    <source>
        <dbReference type="ARBA" id="ARBA00022737"/>
    </source>
</evidence>
<dbReference type="SUPFAM" id="SSF52047">
    <property type="entry name" value="RNI-like"/>
    <property type="match status" value="1"/>
</dbReference>
<dbReference type="Pfam" id="PF18052">
    <property type="entry name" value="Rx_N"/>
    <property type="match status" value="1"/>
</dbReference>
<dbReference type="Pfam" id="PF00931">
    <property type="entry name" value="NB-ARC"/>
    <property type="match status" value="1"/>
</dbReference>
<sequence>MAELVTSMVVGPLVSIVKNKVSSYLLDEYKVMEGMEEQREILERRLPAILQIIDDAEEKGAHQPGVSVWLKKLKVVSYEANDVFDEFKYEALAREAKKKGHRSRRGMDIVSSFPAHNPIMFRHRMGKKLQKIVQDIEVLVTEMNAFGFRHMRQAPSLLMPLRQMDSILTDPEKDIVSRSRNEEKNKIVKILLGHANNVDLLVLPIVGLGGLGKTTFVQLVYSELEIEKHFQFQNWCCVSDDFEVGNIAKSICNSTEKDNEKVLQDLQKVLSGKRCLLVLDDVWNQDVNKWEKLKTCIQHAGRGSAILTTTRDTKVAQIMSGRSGIIHNLGNLDDVFLKEILERRAFILRKPEYDKLEDTVDQIIKRCAGSPLAAKAIGSMLSTKTSKDEWVAVLKKSSICNEESGILPILKLSYDNLPLHMKQCFAFCAVFPKDYEIGVEDLIQLWMANDYVPLEENVPLEIIGRQTFDELAWRSFFQDVKQTTMVDQNWSNYRSIKTCKIHDLMHDIALSVLGEECASVSRKPNLKNTLSKHCRHLFFSSYHTTDRTHLIDFLKEQAPTLQMLLLPFGGENNYMKHIPKYNSLRALKLPHCWRFKIRPRNLQHLRYLDLSSNRWIKQLPEEISIMYNLQTLNLSDCSRLCQLPRDMKYVRSLRHLYTEGCESLKCMPPDLRELTSLQTLTYFVAGASSGCSNIEELQNLDLGGKLMLGYLENVTEAKGKAATLRNKEKLRSLSLEWSSECHEESVADSNKEVLNALKPHDGLEMLRIVCYKSTCLPAWMKDLSLLQRHLTELHLVGFTICEEFPQFSHLEALQILQLEKLDKLQSLCSGVTFLKLKELSLCDLKSMERWVAAEGREGEVTFPQLEKLLVLGCPKLATLPETPNLMVVELHEEHKVQLSLQILTPKYMSLLSKLQLYVGDKEAALEPHNDGTFVDSPLLELKLNGCDFLFPPSPSQLAVGIWRWFGKLVSLNICWCDALIYWPEDVFRCLISLKHLVVHACFNLVGPPQVKGEPAPPTTSRVLPRLDTLYVSYCEKLTELFVLPPSIREMRIWKCQIQMGEGHRLKECARGAARHEYIVGKLCNHKWARAITSTNKSPSALPAIARHSLALALPNLSGQLDTLKRLSIYDCNKLRSLDSLGHLPSLESLSLQMCKCLTSVPGVLGDYSALQRLTIRYCPAIDMKPLYKRHQQRLDSLEERDLSHAYSSDPREGPKLKDPTSWKYAIPVLKSQIQKRILKKRCGLIQYHWDIDL</sequence>
<evidence type="ECO:0000259" key="8">
    <source>
        <dbReference type="Pfam" id="PF18052"/>
    </source>
</evidence>
<dbReference type="Gene3D" id="1.10.10.10">
    <property type="entry name" value="Winged helix-like DNA-binding domain superfamily/Winged helix DNA-binding domain"/>
    <property type="match status" value="1"/>
</dbReference>
<feature type="domain" description="R13L1/DRL21-like LRR repeat region" evidence="10">
    <location>
        <begin position="694"/>
        <end position="820"/>
    </location>
</feature>
<evidence type="ECO:0000256" key="2">
    <source>
        <dbReference type="ARBA" id="ARBA00022614"/>
    </source>
</evidence>
<evidence type="ECO:0000259" key="9">
    <source>
        <dbReference type="Pfam" id="PF23559"/>
    </source>
</evidence>
<evidence type="ECO:0000259" key="7">
    <source>
        <dbReference type="Pfam" id="PF00931"/>
    </source>
</evidence>
<dbReference type="PANTHER" id="PTHR36766">
    <property type="entry name" value="PLANT BROAD-SPECTRUM MILDEW RESISTANCE PROTEIN RPW8"/>
    <property type="match status" value="1"/>
</dbReference>
<evidence type="ECO:0000313" key="12">
    <source>
        <dbReference type="Proteomes" id="UP001341281"/>
    </source>
</evidence>
<dbReference type="Gene3D" id="3.80.10.10">
    <property type="entry name" value="Ribonuclease Inhibitor"/>
    <property type="match status" value="4"/>
</dbReference>
<dbReference type="InterPro" id="IPR058922">
    <property type="entry name" value="WHD_DRP"/>
</dbReference>
<dbReference type="InterPro" id="IPR001611">
    <property type="entry name" value="Leu-rich_rpt"/>
</dbReference>
<dbReference type="Pfam" id="PF25019">
    <property type="entry name" value="LRR_R13L1-DRL21"/>
    <property type="match status" value="1"/>
</dbReference>
<dbReference type="GO" id="GO:0043531">
    <property type="term" value="F:ADP binding"/>
    <property type="evidence" value="ECO:0007669"/>
    <property type="project" value="InterPro"/>
</dbReference>
<evidence type="ECO:0000256" key="4">
    <source>
        <dbReference type="ARBA" id="ARBA00022741"/>
    </source>
</evidence>
<gene>
    <name evidence="11" type="ORF">U9M48_040763</name>
</gene>
<dbReference type="SUPFAM" id="SSF52540">
    <property type="entry name" value="P-loop containing nucleoside triphosphate hydrolases"/>
    <property type="match status" value="1"/>
</dbReference>
<dbReference type="InterPro" id="IPR042197">
    <property type="entry name" value="Apaf_helical"/>
</dbReference>
<dbReference type="InterPro" id="IPR027417">
    <property type="entry name" value="P-loop_NTPase"/>
</dbReference>
<dbReference type="Pfam" id="PF23559">
    <property type="entry name" value="WHD_DRP"/>
    <property type="match status" value="1"/>
</dbReference>
<dbReference type="InterPro" id="IPR056789">
    <property type="entry name" value="LRR_R13L1-DRL21"/>
</dbReference>